<dbReference type="AlphaFoldDB" id="A0A1B5Z7N5"/>
<protein>
    <recommendedName>
        <fullName evidence="1">Retrotransposon gag domain-containing protein</fullName>
    </recommendedName>
</protein>
<dbReference type="PANTHER" id="PTHR33223">
    <property type="entry name" value="CCHC-TYPE DOMAIN-CONTAINING PROTEIN"/>
    <property type="match status" value="1"/>
</dbReference>
<sequence>MVLCETMKVEGHNDNQKRLRLFPFTLRGDAKEWFDSLPADSITTWDDMEAIFLDEFFPIPLFLRRRQEISNFNQKEGESLRDAYKRFKKSLSACPEHDFDSTTQMQFFCNGLRLSTRQVLDTAAGGSLNFKTATDMKKINEAVAANEQMELYDRSSGTKAGLIDLNRLEHHMAQSTLTNKQIKEAVEAEVTKRMAALNLRQPLVAQINQMNAVGCDWCGGPHYTMHC</sequence>
<evidence type="ECO:0000313" key="3">
    <source>
        <dbReference type="Proteomes" id="UP000242715"/>
    </source>
</evidence>
<dbReference type="EMBL" id="BCLP01049071">
    <property type="protein sequence ID" value="GAU10111.1"/>
    <property type="molecule type" value="Genomic_DNA"/>
</dbReference>
<dbReference type="OrthoDB" id="1431696at2759"/>
<accession>A0A1B5Z7N5</accession>
<dbReference type="Pfam" id="PF03732">
    <property type="entry name" value="Retrotrans_gag"/>
    <property type="match status" value="1"/>
</dbReference>
<dbReference type="Proteomes" id="UP000242715">
    <property type="component" value="Unassembled WGS sequence"/>
</dbReference>
<reference evidence="3" key="1">
    <citation type="journal article" date="2017" name="Front. Plant Sci.">
        <title>Climate Clever Clovers: New Paradigm to Reduce the Environmental Footprint of Ruminants by Breeding Low Methanogenic Forages Utilizing Haplotype Variation.</title>
        <authorList>
            <person name="Kaur P."/>
            <person name="Appels R."/>
            <person name="Bayer P.E."/>
            <person name="Keeble-Gagnere G."/>
            <person name="Wang J."/>
            <person name="Hirakawa H."/>
            <person name="Shirasawa K."/>
            <person name="Vercoe P."/>
            <person name="Stefanova K."/>
            <person name="Durmic Z."/>
            <person name="Nichols P."/>
            <person name="Revell C."/>
            <person name="Isobe S.N."/>
            <person name="Edwards D."/>
            <person name="Erskine W."/>
        </authorList>
    </citation>
    <scope>NUCLEOTIDE SEQUENCE [LARGE SCALE GENOMIC DNA]</scope>
    <source>
        <strain evidence="3">cv. Daliak</strain>
    </source>
</reference>
<feature type="non-terminal residue" evidence="2">
    <location>
        <position position="227"/>
    </location>
</feature>
<feature type="domain" description="Retrotransposon gag" evidence="1">
    <location>
        <begin position="20"/>
        <end position="113"/>
    </location>
</feature>
<dbReference type="PANTHER" id="PTHR33223:SF6">
    <property type="entry name" value="CCHC-TYPE DOMAIN-CONTAINING PROTEIN"/>
    <property type="match status" value="1"/>
</dbReference>
<comment type="caution">
    <text evidence="2">The sequence shown here is derived from an EMBL/GenBank/DDBJ whole genome shotgun (WGS) entry which is preliminary data.</text>
</comment>
<proteinExistence type="predicted"/>
<organism evidence="2 3">
    <name type="scientific">Trifolium subterraneum</name>
    <name type="common">Subterranean clover</name>
    <dbReference type="NCBI Taxonomy" id="3900"/>
    <lineage>
        <taxon>Eukaryota</taxon>
        <taxon>Viridiplantae</taxon>
        <taxon>Streptophyta</taxon>
        <taxon>Embryophyta</taxon>
        <taxon>Tracheophyta</taxon>
        <taxon>Spermatophyta</taxon>
        <taxon>Magnoliopsida</taxon>
        <taxon>eudicotyledons</taxon>
        <taxon>Gunneridae</taxon>
        <taxon>Pentapetalae</taxon>
        <taxon>rosids</taxon>
        <taxon>fabids</taxon>
        <taxon>Fabales</taxon>
        <taxon>Fabaceae</taxon>
        <taxon>Papilionoideae</taxon>
        <taxon>50 kb inversion clade</taxon>
        <taxon>NPAAA clade</taxon>
        <taxon>Hologalegina</taxon>
        <taxon>IRL clade</taxon>
        <taxon>Trifolieae</taxon>
        <taxon>Trifolium</taxon>
    </lineage>
</organism>
<evidence type="ECO:0000313" key="2">
    <source>
        <dbReference type="EMBL" id="GAU10111.1"/>
    </source>
</evidence>
<evidence type="ECO:0000259" key="1">
    <source>
        <dbReference type="Pfam" id="PF03732"/>
    </source>
</evidence>
<name>A0A1B5Z7N5_TRISU</name>
<keyword evidence="3" id="KW-1185">Reference proteome</keyword>
<dbReference type="InterPro" id="IPR005162">
    <property type="entry name" value="Retrotrans_gag_dom"/>
</dbReference>
<gene>
    <name evidence="2" type="ORF">TSUD_423820</name>
</gene>